<dbReference type="PATRIC" id="fig|46506.5.peg.3440"/>
<gene>
    <name evidence="1" type="ORF">AA415_03195</name>
</gene>
<dbReference type="EMBL" id="LRGC01000032">
    <property type="protein sequence ID" value="KWR51696.1"/>
    <property type="molecule type" value="Genomic_DNA"/>
</dbReference>
<name>A0A108T1N6_BACSE</name>
<sequence length="328" mass="38532">MVNFNIDISETEIIGYDKYLLDSLLIDRSKSLFYNKTCNIIWATDNYSPLGEGFKIDDPILSNNIINEYGLIIRPRVKKTKTEQVARARNKAEVFTPSWLCNKQNNLVDENWFGEKFLFNKEINYSWDTNNKKIKFPTKDGKLWTDYVLSTRLEISCGEAPYLVSRYDTITGQPINIIDRIGILDRKIRVINENTYTENDWMYWVLKAYQSIYGFELQGDNLLLARENLLYTFGDYYKERFNKQPEIEQCRNIADIISWNIWQMDALTCLVPHTCHEIIIEHHDIFSTTKTTEQCPGCKKNSLKEHNGIYCLVKDWKTGKITKFVDSL</sequence>
<protein>
    <recommendedName>
        <fullName evidence="3">Restriction endonuclease subunit M</fullName>
    </recommendedName>
</protein>
<keyword evidence="2" id="KW-1185">Reference proteome</keyword>
<evidence type="ECO:0000313" key="1">
    <source>
        <dbReference type="EMBL" id="KWR51696.1"/>
    </source>
</evidence>
<comment type="caution">
    <text evidence="1">The sequence shown here is derived from an EMBL/GenBank/DDBJ whole genome shotgun (WGS) entry which is preliminary data.</text>
</comment>
<reference evidence="1 2" key="1">
    <citation type="journal article" date="2016" name="BMC Genomics">
        <title>Type VI secretion systems of human gut Bacteroidales segregate into three genetic architectures, two of which are contained on mobile genetic elements.</title>
        <authorList>
            <person name="Coyne M.J."/>
            <person name="Roelofs K.G."/>
            <person name="Comstock L.E."/>
        </authorList>
    </citation>
    <scope>NUCLEOTIDE SEQUENCE [LARGE SCALE GENOMIC DNA]</scope>
    <source>
        <strain evidence="1 2">CL09T03C01</strain>
    </source>
</reference>
<dbReference type="STRING" id="46506.AA415_03195"/>
<dbReference type="AlphaFoldDB" id="A0A108T1N6"/>
<proteinExistence type="predicted"/>
<organism evidence="1 2">
    <name type="scientific">Bacteroides stercoris</name>
    <dbReference type="NCBI Taxonomy" id="46506"/>
    <lineage>
        <taxon>Bacteria</taxon>
        <taxon>Pseudomonadati</taxon>
        <taxon>Bacteroidota</taxon>
        <taxon>Bacteroidia</taxon>
        <taxon>Bacteroidales</taxon>
        <taxon>Bacteroidaceae</taxon>
        <taxon>Bacteroides</taxon>
    </lineage>
</organism>
<dbReference type="RefSeq" id="WP_060386695.1">
    <property type="nucleotide sequence ID" value="NZ_CP081913.1"/>
</dbReference>
<accession>A0A108T1N6</accession>
<evidence type="ECO:0008006" key="3">
    <source>
        <dbReference type="Google" id="ProtNLM"/>
    </source>
</evidence>
<dbReference type="Proteomes" id="UP000056419">
    <property type="component" value="Unassembled WGS sequence"/>
</dbReference>
<evidence type="ECO:0000313" key="2">
    <source>
        <dbReference type="Proteomes" id="UP000056419"/>
    </source>
</evidence>